<dbReference type="SUPFAM" id="SSF49899">
    <property type="entry name" value="Concanavalin A-like lectins/glucanases"/>
    <property type="match status" value="1"/>
</dbReference>
<dbReference type="InterPro" id="IPR013320">
    <property type="entry name" value="ConA-like_dom_sf"/>
</dbReference>
<dbReference type="STRING" id="1727163.AO498_05210"/>
<comment type="similarity">
    <text evidence="1">Belongs to the glycosyl hydrolase 16 family.</text>
</comment>
<evidence type="ECO:0000256" key="1">
    <source>
        <dbReference type="ARBA" id="ARBA00006865"/>
    </source>
</evidence>
<dbReference type="Pfam" id="PF00722">
    <property type="entry name" value="Glyco_hydro_16"/>
    <property type="match status" value="1"/>
</dbReference>
<evidence type="ECO:0000313" key="4">
    <source>
        <dbReference type="EMBL" id="AMQ55800.1"/>
    </source>
</evidence>
<dbReference type="PROSITE" id="PS51762">
    <property type="entry name" value="GH16_2"/>
    <property type="match status" value="1"/>
</dbReference>
<dbReference type="PATRIC" id="fig|1727163.4.peg.1086"/>
<feature type="domain" description="GH16" evidence="3">
    <location>
        <begin position="15"/>
        <end position="287"/>
    </location>
</feature>
<reference evidence="4 5" key="2">
    <citation type="journal article" date="2016" name="Genome Announc.">
        <title>Complete Genome Sequence of Algoriphagus sp. Strain M8-2, Isolated from a Brackish Lake.</title>
        <authorList>
            <person name="Muraguchi Y."/>
            <person name="Kushimoto K."/>
            <person name="Ohtsubo Y."/>
            <person name="Suzuki T."/>
            <person name="Dohra H."/>
            <person name="Kimbara K."/>
            <person name="Shintani M."/>
        </authorList>
    </citation>
    <scope>NUCLEOTIDE SEQUENCE [LARGE SCALE GENOMIC DNA]</scope>
    <source>
        <strain evidence="4 5">M8-2</strain>
    </source>
</reference>
<reference evidence="5" key="1">
    <citation type="submission" date="2015-09" db="EMBL/GenBank/DDBJ databases">
        <title>Complete sequence of Algoriphagus sp. M8-2.</title>
        <authorList>
            <person name="Shintani M."/>
        </authorList>
    </citation>
    <scope>NUCLEOTIDE SEQUENCE [LARGE SCALE GENOMIC DNA]</scope>
    <source>
        <strain evidence="5">M8-2</strain>
    </source>
</reference>
<dbReference type="GO" id="GO:0005975">
    <property type="term" value="P:carbohydrate metabolic process"/>
    <property type="evidence" value="ECO:0007669"/>
    <property type="project" value="InterPro"/>
</dbReference>
<keyword evidence="5" id="KW-1185">Reference proteome</keyword>
<organism evidence="4 5">
    <name type="scientific">Algoriphagus sanaruensis</name>
    <dbReference type="NCBI Taxonomy" id="1727163"/>
    <lineage>
        <taxon>Bacteria</taxon>
        <taxon>Pseudomonadati</taxon>
        <taxon>Bacteroidota</taxon>
        <taxon>Cytophagia</taxon>
        <taxon>Cytophagales</taxon>
        <taxon>Cyclobacteriaceae</taxon>
        <taxon>Algoriphagus</taxon>
    </lineage>
</organism>
<dbReference type="Proteomes" id="UP000073816">
    <property type="component" value="Chromosome"/>
</dbReference>
<name>A0A142EKZ5_9BACT</name>
<evidence type="ECO:0000259" key="3">
    <source>
        <dbReference type="PROSITE" id="PS51762"/>
    </source>
</evidence>
<dbReference type="OrthoDB" id="9809583at2"/>
<evidence type="ECO:0000313" key="5">
    <source>
        <dbReference type="Proteomes" id="UP000073816"/>
    </source>
</evidence>
<evidence type="ECO:0000256" key="2">
    <source>
        <dbReference type="SAM" id="SignalP"/>
    </source>
</evidence>
<accession>A0A142EKZ5</accession>
<dbReference type="GO" id="GO:0004553">
    <property type="term" value="F:hydrolase activity, hydrolyzing O-glycosyl compounds"/>
    <property type="evidence" value="ECO:0007669"/>
    <property type="project" value="InterPro"/>
</dbReference>
<feature type="signal peptide" evidence="2">
    <location>
        <begin position="1"/>
        <end position="19"/>
    </location>
</feature>
<sequence>MKNKSLGFLLLMSFLIAMDFPQQEGFREEFDSDELIHFKYGSTGKTSKFKWKIGEVFDEENKGLSFKLHPREKAGPGKGPELISKDFTHFGTYSARLKVPDPRKSQPQVGAVVGLFTYHEDKVLGLSEIDFEWLIADPRIIYVGTWTGKPDSLRRVGRTINLAEGIIYTSEERLDYARERKPLTDTSPQTIEAIPDFDASSQFHTYGFDWNEERVRWWMIHPVSADTLILWDYQGENGIPQHPSKYRINFWHTANWGVETKPEATEAPKRRYELQVDWMEYRPKVGF</sequence>
<dbReference type="CDD" id="cd00413">
    <property type="entry name" value="Glyco_hydrolase_16"/>
    <property type="match status" value="1"/>
</dbReference>
<dbReference type="EMBL" id="CP012836">
    <property type="protein sequence ID" value="AMQ55800.1"/>
    <property type="molecule type" value="Genomic_DNA"/>
</dbReference>
<keyword evidence="2" id="KW-0732">Signal</keyword>
<dbReference type="Gene3D" id="2.60.120.200">
    <property type="match status" value="1"/>
</dbReference>
<feature type="chain" id="PRO_5007494002" evidence="2">
    <location>
        <begin position="20"/>
        <end position="287"/>
    </location>
</feature>
<dbReference type="InterPro" id="IPR000757">
    <property type="entry name" value="Beta-glucanase-like"/>
</dbReference>
<proteinExistence type="inferred from homology"/>
<dbReference type="RefSeq" id="WP_067544477.1">
    <property type="nucleotide sequence ID" value="NZ_CP012836.1"/>
</dbReference>
<protein>
    <submittedName>
        <fullName evidence="4">Beta-glucanase/beta-glucan synthetase</fullName>
    </submittedName>
</protein>
<gene>
    <name evidence="4" type="ORF">AO498_05210</name>
</gene>
<dbReference type="AlphaFoldDB" id="A0A142EKZ5"/>
<dbReference type="KEGG" id="alm:AO498_05210"/>